<feature type="non-terminal residue" evidence="3">
    <location>
        <position position="1537"/>
    </location>
</feature>
<sequence>MDVLTKRIDDMTKGKSEKVKKDKEKSEKGLVAKSFDWDDESVSSDDEVSIKIRAFMAIAKDEPSVEKTDARLGQWVDITMKKVHRLLFMTDGDERKHGLDYTHVDLHYVEDQRKNLTCSKVILDQLLPEQVPRNIVKALSRKGRRKEKISSKEVVFTKADESSSTLAPEFTSDSESKCDSQEPLPPLPKLIRAAPFGTSESLISLFNLAFNMADLTLDTPEPMKTRTPTKVSPAYVIKKKTKKIPSGSKPCSNKKADSSTEQLLLTLIEEVKGLKMQIEFPSDILPSSTQPSCSKASKQKTWFRPCKHCRYRNHLFDDCYSKPKCSTCGSTNHLTKEHLEHDAIKKTLSKLKAQSPLKPSLKKTLIISKPFIECKYCGFNDHHSDHYEFYPGCEVCDSISYEAFDYAKKHPNSGRTRIANRQSKSTKKDHLGKFDKKDDDGFFLGYSLVAKAFRVFNIKRQEMEETESYISEDPPEFTKADNHPALNEPDQTELADLLEPADPQTNVIFEPINGCKNAFLNWKILEEVYVQQPPGFEINEYPNHVCKLDKALYELKQAPRAWYLKGTSNLGLWYPKGSGFDLKAYSYSDYDGCNLDRKSTSGGFQILKRKLVCWSAKKQSSVAMSSAKAECTDSIIGFNNVVALLEHSNEDDVPLPPNETVRARLETLGLFDKDKSTLSSIILVNSSPLKMRYFSPIWRIFMQYIIMCLGGMQGSHDQMNHNQQTIAYYLIWGLEIDIGGIIFLDLVHKLQNRKKNMELNIYYTRFLSLVFEKFLGKDYVRNDLTLVKPHTIKAASFQKSLKFEVPLTSHMLKVAKLSEEPEQSLLPPFGEVNADDTTDKSLFRASVQPVIYPNATIDLKTKKKKISPSFKPKSPYKDRVILPKKQVTKTQHAEVTVLPLMPPREEKDAEFMAMEEVDEKLYLGIPTIEKLLDEAGPIRGSVQEPPKSPYDTKSKIKGSDSDLQSMIDDDLRSVSRFHTADSDDTHKNEVSKSDHILHDNAFAKRLSLPDHMDHICEEVSSLHSRLGDMESSIFLKDSIKSFVLNSIAEELPHVEAQQNSLKRLLLGEKREKNNPAKEKDAQRPDQTKGSKSQGATLLILFRGEKPSFQVVSNEKAMVVHNPEEKKKGTVSMEDNSDDDDLDKQPSSKRFKIMAFIPNPIHLNTFVLKHLLKPVEQQKSLHDFTNQLFRTTSSKFSPTPLREPTPPRDPAKGKEIFIMKEQSLHFSEWLEVHALASKKTGKSNDMMLQSLRAKFQWVMDQAKNLGLHPPQTLAMNLIPPPGIMPIEGLVIKEPELGIFYMNMNMDIVFQREKPLVMDSEVMKGLSDCEASESNIRRIRVKDIAKEVKDYLETYSSARMDINCMIRQEEKQRESFLFKNASTALSAYSNNPRKSFNNSIFDNSRLEEISVKENRHQEIILKVNPHQEEAVSKRVLSMYKPSNQTPRNNVHENSGSRIMNMAMAQGGSIDLRAATPSNDAAMNARMDQLQNQLNQMILIMQNNKETNGIPFIGSESKPKLIASLISRSYILIASHVSAK</sequence>
<gene>
    <name evidence="3" type="ORF">Tci_027407</name>
</gene>
<comment type="caution">
    <text evidence="3">The sequence shown here is derived from an EMBL/GenBank/DDBJ whole genome shotgun (WGS) entry which is preliminary data.</text>
</comment>
<feature type="region of interest" description="Disordered" evidence="1">
    <location>
        <begin position="165"/>
        <end position="184"/>
    </location>
</feature>
<dbReference type="InterPro" id="IPR013103">
    <property type="entry name" value="RVT_2"/>
</dbReference>
<dbReference type="EMBL" id="BKCJ010003495">
    <property type="protein sequence ID" value="GEU55429.1"/>
    <property type="molecule type" value="Genomic_DNA"/>
</dbReference>
<dbReference type="Pfam" id="PF07727">
    <property type="entry name" value="RVT_2"/>
    <property type="match status" value="1"/>
</dbReference>
<evidence type="ECO:0000313" key="3">
    <source>
        <dbReference type="EMBL" id="GEU55429.1"/>
    </source>
</evidence>
<feature type="compositionally biased region" description="Polar residues" evidence="1">
    <location>
        <begin position="413"/>
        <end position="423"/>
    </location>
</feature>
<reference evidence="3" key="1">
    <citation type="journal article" date="2019" name="Sci. Rep.">
        <title>Draft genome of Tanacetum cinerariifolium, the natural source of mosquito coil.</title>
        <authorList>
            <person name="Yamashiro T."/>
            <person name="Shiraishi A."/>
            <person name="Satake H."/>
            <person name="Nakayama K."/>
        </authorList>
    </citation>
    <scope>NUCLEOTIDE SEQUENCE</scope>
</reference>
<evidence type="ECO:0000259" key="2">
    <source>
        <dbReference type="Pfam" id="PF07727"/>
    </source>
</evidence>
<dbReference type="PANTHER" id="PTHR11439">
    <property type="entry name" value="GAG-POL-RELATED RETROTRANSPOSON"/>
    <property type="match status" value="1"/>
</dbReference>
<name>A0A6L2L2H0_TANCI</name>
<feature type="domain" description="Reverse transcriptase Ty1/copia-type" evidence="2">
    <location>
        <begin position="516"/>
        <end position="565"/>
    </location>
</feature>
<feature type="region of interest" description="Disordered" evidence="1">
    <location>
        <begin position="1191"/>
        <end position="1211"/>
    </location>
</feature>
<feature type="compositionally biased region" description="Basic and acidic residues" evidence="1">
    <location>
        <begin position="950"/>
        <end position="960"/>
    </location>
</feature>
<feature type="region of interest" description="Disordered" evidence="1">
    <location>
        <begin position="1068"/>
        <end position="1093"/>
    </location>
</feature>
<protein>
    <submittedName>
        <fullName evidence="3">Retrovirus-related Pol polyprotein from transposon TNT 1-94</fullName>
    </submittedName>
</protein>
<feature type="compositionally biased region" description="Basic and acidic residues" evidence="1">
    <location>
        <begin position="1068"/>
        <end position="1088"/>
    </location>
</feature>
<proteinExistence type="predicted"/>
<organism evidence="3">
    <name type="scientific">Tanacetum cinerariifolium</name>
    <name type="common">Dalmatian daisy</name>
    <name type="synonym">Chrysanthemum cinerariifolium</name>
    <dbReference type="NCBI Taxonomy" id="118510"/>
    <lineage>
        <taxon>Eukaryota</taxon>
        <taxon>Viridiplantae</taxon>
        <taxon>Streptophyta</taxon>
        <taxon>Embryophyta</taxon>
        <taxon>Tracheophyta</taxon>
        <taxon>Spermatophyta</taxon>
        <taxon>Magnoliopsida</taxon>
        <taxon>eudicotyledons</taxon>
        <taxon>Gunneridae</taxon>
        <taxon>Pentapetalae</taxon>
        <taxon>asterids</taxon>
        <taxon>campanulids</taxon>
        <taxon>Asterales</taxon>
        <taxon>Asteraceae</taxon>
        <taxon>Asteroideae</taxon>
        <taxon>Anthemideae</taxon>
        <taxon>Anthemidinae</taxon>
        <taxon>Tanacetum</taxon>
    </lineage>
</organism>
<feature type="region of interest" description="Disordered" evidence="1">
    <location>
        <begin position="1"/>
        <end position="26"/>
    </location>
</feature>
<feature type="region of interest" description="Disordered" evidence="1">
    <location>
        <begin position="936"/>
        <end position="963"/>
    </location>
</feature>
<feature type="region of interest" description="Disordered" evidence="1">
    <location>
        <begin position="412"/>
        <end position="432"/>
    </location>
</feature>
<evidence type="ECO:0000256" key="1">
    <source>
        <dbReference type="SAM" id="MobiDB-lite"/>
    </source>
</evidence>
<accession>A0A6L2L2H0</accession>
<dbReference type="PANTHER" id="PTHR11439:SF495">
    <property type="entry name" value="REVERSE TRANSCRIPTASE, RNA-DEPENDENT DNA POLYMERASE-RELATED"/>
    <property type="match status" value="1"/>
</dbReference>
<feature type="region of interest" description="Disordered" evidence="1">
    <location>
        <begin position="1120"/>
        <end position="1144"/>
    </location>
</feature>